<accession>A0A8X6MH13</accession>
<proteinExistence type="predicted"/>
<feature type="compositionally biased region" description="Polar residues" evidence="1">
    <location>
        <begin position="1"/>
        <end position="18"/>
    </location>
</feature>
<evidence type="ECO:0000313" key="3">
    <source>
        <dbReference type="Proteomes" id="UP000886998"/>
    </source>
</evidence>
<gene>
    <name evidence="2" type="ORF">TNIN_233701</name>
</gene>
<evidence type="ECO:0000256" key="1">
    <source>
        <dbReference type="SAM" id="MobiDB-lite"/>
    </source>
</evidence>
<protein>
    <submittedName>
        <fullName evidence="2">Uncharacterized protein</fullName>
    </submittedName>
</protein>
<feature type="region of interest" description="Disordered" evidence="1">
    <location>
        <begin position="1"/>
        <end position="38"/>
    </location>
</feature>
<evidence type="ECO:0000313" key="2">
    <source>
        <dbReference type="EMBL" id="GFS57509.1"/>
    </source>
</evidence>
<dbReference type="EMBL" id="BMAV01027240">
    <property type="protein sequence ID" value="GFS57509.1"/>
    <property type="molecule type" value="Genomic_DNA"/>
</dbReference>
<dbReference type="Proteomes" id="UP000886998">
    <property type="component" value="Unassembled WGS sequence"/>
</dbReference>
<sequence length="119" mass="13177">MTSNSNWSDRTDNQPIHSDTTEGLGASSPSRMTFGDDSIVENSDVFRETIRARNIYAAWARKLTTARPNDPDLQIYHEEIKKSGEIVSTLLTQLNVPLFKIPATEKAGLDCASETKPGH</sequence>
<organism evidence="2 3">
    <name type="scientific">Trichonephila inaurata madagascariensis</name>
    <dbReference type="NCBI Taxonomy" id="2747483"/>
    <lineage>
        <taxon>Eukaryota</taxon>
        <taxon>Metazoa</taxon>
        <taxon>Ecdysozoa</taxon>
        <taxon>Arthropoda</taxon>
        <taxon>Chelicerata</taxon>
        <taxon>Arachnida</taxon>
        <taxon>Araneae</taxon>
        <taxon>Araneomorphae</taxon>
        <taxon>Entelegynae</taxon>
        <taxon>Araneoidea</taxon>
        <taxon>Nephilidae</taxon>
        <taxon>Trichonephila</taxon>
        <taxon>Trichonephila inaurata</taxon>
    </lineage>
</organism>
<comment type="caution">
    <text evidence="2">The sequence shown here is derived from an EMBL/GenBank/DDBJ whole genome shotgun (WGS) entry which is preliminary data.</text>
</comment>
<reference evidence="2" key="1">
    <citation type="submission" date="2020-08" db="EMBL/GenBank/DDBJ databases">
        <title>Multicomponent nature underlies the extraordinary mechanical properties of spider dragline silk.</title>
        <authorList>
            <person name="Kono N."/>
            <person name="Nakamura H."/>
            <person name="Mori M."/>
            <person name="Yoshida Y."/>
            <person name="Ohtoshi R."/>
            <person name="Malay A.D."/>
            <person name="Moran D.A.P."/>
            <person name="Tomita M."/>
            <person name="Numata K."/>
            <person name="Arakawa K."/>
        </authorList>
    </citation>
    <scope>NUCLEOTIDE SEQUENCE</scope>
</reference>
<name>A0A8X6MH13_9ARAC</name>
<keyword evidence="3" id="KW-1185">Reference proteome</keyword>
<dbReference type="OrthoDB" id="10382683at2759"/>
<dbReference type="AlphaFoldDB" id="A0A8X6MH13"/>